<reference evidence="1 2" key="1">
    <citation type="submission" date="2017-10" db="EMBL/GenBank/DDBJ databases">
        <title>Comparative genomic analysis of a novel S. flexneri bacteriophage vB_SflS-ISF001.</title>
        <authorList>
            <person name="Shahin K."/>
            <person name="Bouzari M."/>
            <person name="Wang R."/>
        </authorList>
    </citation>
    <scope>NUCLEOTIDE SEQUENCE [LARGE SCALE GENOMIC DNA]</scope>
</reference>
<sequence>MSIKVEIIIKLLNALGRVVIKLDKSSGFISMTVTKTRNGNNLIGTTPGSRLINATDADARATLEANTIHINSWS</sequence>
<dbReference type="EMBL" id="MG049919">
    <property type="protein sequence ID" value="ATN94153.1"/>
    <property type="molecule type" value="Genomic_DNA"/>
</dbReference>
<name>A0A2D1GQD6_9CAUD</name>
<proteinExistence type="predicted"/>
<evidence type="ECO:0000313" key="2">
    <source>
        <dbReference type="Proteomes" id="UP000228981"/>
    </source>
</evidence>
<evidence type="ECO:0000313" key="1">
    <source>
        <dbReference type="EMBL" id="ATN94153.1"/>
    </source>
</evidence>
<protein>
    <submittedName>
        <fullName evidence="1">Uncharacterized protein</fullName>
    </submittedName>
</protein>
<dbReference type="Proteomes" id="UP000228981">
    <property type="component" value="Segment"/>
</dbReference>
<gene>
    <name evidence="1" type="ORF">FLXISF001_075</name>
</gene>
<organism evidence="1 2">
    <name type="scientific">Shigella phage vB_SflS-ISF001</name>
    <dbReference type="NCBI Taxonomy" id="2048005"/>
    <lineage>
        <taxon>Viruses</taxon>
        <taxon>Duplodnaviria</taxon>
        <taxon>Heunggongvirae</taxon>
        <taxon>Uroviricota</taxon>
        <taxon>Caudoviricetes</taxon>
        <taxon>Drexlerviridae</taxon>
        <taxon>Tunavirinae</taxon>
        <taxon>Tunavirus</taxon>
        <taxon>Tunavirus ISF001</taxon>
    </lineage>
</organism>
<keyword evidence="2" id="KW-1185">Reference proteome</keyword>
<accession>A0A2D1GQD6</accession>